<evidence type="ECO:0000256" key="3">
    <source>
        <dbReference type="PROSITE-ProRule" id="PRU00235"/>
    </source>
</evidence>
<dbReference type="STRING" id="7266.A0A3B0J6X3"/>
<evidence type="ECO:0000313" key="5">
    <source>
        <dbReference type="EMBL" id="SPP77495.1"/>
    </source>
</evidence>
<dbReference type="GO" id="GO:0005085">
    <property type="term" value="F:guanyl-nucleotide exchange factor activity"/>
    <property type="evidence" value="ECO:0007669"/>
    <property type="project" value="TreeGrafter"/>
</dbReference>
<feature type="repeat" description="RCC1" evidence="3">
    <location>
        <begin position="385"/>
        <end position="438"/>
    </location>
</feature>
<evidence type="ECO:0000313" key="6">
    <source>
        <dbReference type="Proteomes" id="UP000268350"/>
    </source>
</evidence>
<evidence type="ECO:0000256" key="2">
    <source>
        <dbReference type="ARBA" id="ARBA00022737"/>
    </source>
</evidence>
<feature type="repeat" description="RCC1" evidence="3">
    <location>
        <begin position="165"/>
        <end position="216"/>
    </location>
</feature>
<dbReference type="Pfam" id="PF25390">
    <property type="entry name" value="WD40_RLD"/>
    <property type="match status" value="1"/>
</dbReference>
<dbReference type="Proteomes" id="UP000268350">
    <property type="component" value="Unassembled WGS sequence"/>
</dbReference>
<evidence type="ECO:0000256" key="1">
    <source>
        <dbReference type="ARBA" id="ARBA00022658"/>
    </source>
</evidence>
<feature type="repeat" description="RCC1" evidence="3">
    <location>
        <begin position="112"/>
        <end position="164"/>
    </location>
</feature>
<organism evidence="5 6">
    <name type="scientific">Drosophila guanche</name>
    <name type="common">Fruit fly</name>
    <dbReference type="NCBI Taxonomy" id="7266"/>
    <lineage>
        <taxon>Eukaryota</taxon>
        <taxon>Metazoa</taxon>
        <taxon>Ecdysozoa</taxon>
        <taxon>Arthropoda</taxon>
        <taxon>Hexapoda</taxon>
        <taxon>Insecta</taxon>
        <taxon>Pterygota</taxon>
        <taxon>Neoptera</taxon>
        <taxon>Endopterygota</taxon>
        <taxon>Diptera</taxon>
        <taxon>Brachycera</taxon>
        <taxon>Muscomorpha</taxon>
        <taxon>Ephydroidea</taxon>
        <taxon>Drosophilidae</taxon>
        <taxon>Drosophila</taxon>
        <taxon>Sophophora</taxon>
    </lineage>
</organism>
<gene>
    <name evidence="5" type="ORF">DGUA_6G008182</name>
</gene>
<dbReference type="OrthoDB" id="61110at2759"/>
<feature type="repeat" description="RCC1" evidence="3">
    <location>
        <begin position="333"/>
        <end position="384"/>
    </location>
</feature>
<dbReference type="InterPro" id="IPR051553">
    <property type="entry name" value="Ran_GTPase-activating"/>
</dbReference>
<dbReference type="AlphaFoldDB" id="A0A3B0J6X3"/>
<dbReference type="InterPro" id="IPR058923">
    <property type="entry name" value="RCC1-like_dom"/>
</dbReference>
<dbReference type="InterPro" id="IPR009091">
    <property type="entry name" value="RCC1/BLIP-II"/>
</dbReference>
<dbReference type="InterPro" id="IPR000408">
    <property type="entry name" value="Reg_chr_condens"/>
</dbReference>
<name>A0A3B0J6X3_DROGU</name>
<sequence length="442" mass="47713">MLLDIRVPVIRILRDSIHIESCRYSDIQSNSYRKAMDIHPIMLKKGKAFRLELPKRRQTVGIVLVCGMGDTGQLGLGSPVLLLNRLTMVRRIPNPVDVCAGGMHCLVLTENGDIYSFGCNAEGALGRSSSDPDCRDSVPALVDLPGKALCISAGDTHSACILEDGSVYAWGSFFHSHGSMGLTDDDNKRVPTNILPGTVCCSIASGSDHLVILTTSGKVYTLGCAEYGQLGRISERSLSGEGRRGKQDLLRPDQIVIKSAKRFDAIWATHYGTFLRGSQTGIIWAVGLNDSKQLANEKVLEPDHFIYPVKTALQNIKQIAGGAEHTLLLQNNMECFAVGSPHHGRLGLGDVKDVVPNLTRVKKLSDNIVYVGCGTHCSYAITEDGKLYSWGLGSNNQLGVGDGDDELEPVLVSSKNTQDRKMLLASGGGQHGLFLVEANAKD</sequence>
<dbReference type="PROSITE" id="PS50012">
    <property type="entry name" value="RCC1_3"/>
    <property type="match status" value="6"/>
</dbReference>
<dbReference type="Gene3D" id="2.130.10.30">
    <property type="entry name" value="Regulator of chromosome condensation 1/beta-lactamase-inhibitor protein II"/>
    <property type="match status" value="1"/>
</dbReference>
<dbReference type="GO" id="GO:0005737">
    <property type="term" value="C:cytoplasm"/>
    <property type="evidence" value="ECO:0007669"/>
    <property type="project" value="TreeGrafter"/>
</dbReference>
<dbReference type="OMA" id="RPAKLTY"/>
<feature type="repeat" description="RCC1" evidence="3">
    <location>
        <begin position="281"/>
        <end position="332"/>
    </location>
</feature>
<dbReference type="EMBL" id="OUUW01000002">
    <property type="protein sequence ID" value="SPP77495.1"/>
    <property type="molecule type" value="Genomic_DNA"/>
</dbReference>
<keyword evidence="6" id="KW-1185">Reference proteome</keyword>
<accession>A0A3B0J6X3</accession>
<evidence type="ECO:0000259" key="4">
    <source>
        <dbReference type="Pfam" id="PF25390"/>
    </source>
</evidence>
<keyword evidence="1" id="KW-0344">Guanine-nucleotide releasing factor</keyword>
<dbReference type="PANTHER" id="PTHR45982:SF1">
    <property type="entry name" value="REGULATOR OF CHROMOSOME CONDENSATION"/>
    <property type="match status" value="1"/>
</dbReference>
<keyword evidence="2" id="KW-0677">Repeat</keyword>
<reference evidence="6" key="1">
    <citation type="submission" date="2018-01" db="EMBL/GenBank/DDBJ databases">
        <authorList>
            <person name="Alioto T."/>
            <person name="Alioto T."/>
        </authorList>
    </citation>
    <scope>NUCLEOTIDE SEQUENCE [LARGE SCALE GENOMIC DNA]</scope>
</reference>
<proteinExistence type="predicted"/>
<protein>
    <submittedName>
        <fullName evidence="5">Blast:Regulator of chromosome condensation</fullName>
    </submittedName>
</protein>
<feature type="domain" description="RCC1-like" evidence="4">
    <location>
        <begin position="63"/>
        <end position="433"/>
    </location>
</feature>
<feature type="repeat" description="RCC1" evidence="3">
    <location>
        <begin position="61"/>
        <end position="111"/>
    </location>
</feature>
<dbReference type="SUPFAM" id="SSF50985">
    <property type="entry name" value="RCC1/BLIP-II"/>
    <property type="match status" value="1"/>
</dbReference>
<dbReference type="PRINTS" id="PR00633">
    <property type="entry name" value="RCCNDNSATION"/>
</dbReference>
<dbReference type="PANTHER" id="PTHR45982">
    <property type="entry name" value="REGULATOR OF CHROMOSOME CONDENSATION"/>
    <property type="match status" value="1"/>
</dbReference>